<dbReference type="InterPro" id="IPR001387">
    <property type="entry name" value="Cro/C1-type_HTH"/>
</dbReference>
<dbReference type="SMART" id="SM00530">
    <property type="entry name" value="HTH_XRE"/>
    <property type="match status" value="1"/>
</dbReference>
<dbReference type="EMBL" id="BAABFR010000067">
    <property type="protein sequence ID" value="GAA4399125.1"/>
    <property type="molecule type" value="Genomic_DNA"/>
</dbReference>
<dbReference type="InterPro" id="IPR041413">
    <property type="entry name" value="MLTR_LBD"/>
</dbReference>
<dbReference type="RefSeq" id="WP_344998564.1">
    <property type="nucleotide sequence ID" value="NZ_BAABFR010000067.1"/>
</dbReference>
<keyword evidence="3" id="KW-1185">Reference proteome</keyword>
<dbReference type="Gene3D" id="1.10.260.40">
    <property type="entry name" value="lambda repressor-like DNA-binding domains"/>
    <property type="match status" value="1"/>
</dbReference>
<evidence type="ECO:0000313" key="3">
    <source>
        <dbReference type="Proteomes" id="UP001500635"/>
    </source>
</evidence>
<name>A0ABP8K1V1_9ACTN</name>
<dbReference type="SUPFAM" id="SSF47413">
    <property type="entry name" value="lambda repressor-like DNA-binding domains"/>
    <property type="match status" value="1"/>
</dbReference>
<dbReference type="PANTHER" id="PTHR35010">
    <property type="entry name" value="BLL4672 PROTEIN-RELATED"/>
    <property type="match status" value="1"/>
</dbReference>
<sequence length="293" mass="32228">MDNSVGVRDFLMSRRARITPEQAGIARFGGVRRVPGLRREELAQLAGVSVDYYVRLERGNLAGVSESVLHSLSIALQLDRTERAHLFDLARSAHSVGLRPAASVTSRVRPGLQRLLDSMTGPSYLRNGRLDLLAFNQLGRALYAPILRSSAQPANSARFTFLDAGSHDFWGAWDQVADGLVATLRAEAGRSPTDKRLTDLVGELATRSPEFRTRWASHDVYRHSTGAKTLHHPVVGELTLMFEAMTFPADEGLVLLAYEAEPDSSAADALRLLASWDAVPARSTTEREPDRTR</sequence>
<reference evidence="3" key="1">
    <citation type="journal article" date="2019" name="Int. J. Syst. Evol. Microbiol.">
        <title>The Global Catalogue of Microorganisms (GCM) 10K type strain sequencing project: providing services to taxonomists for standard genome sequencing and annotation.</title>
        <authorList>
            <consortium name="The Broad Institute Genomics Platform"/>
            <consortium name="The Broad Institute Genome Sequencing Center for Infectious Disease"/>
            <person name="Wu L."/>
            <person name="Ma J."/>
        </authorList>
    </citation>
    <scope>NUCLEOTIDE SEQUENCE [LARGE SCALE GENOMIC DNA]</scope>
    <source>
        <strain evidence="3">JCM 17688</strain>
    </source>
</reference>
<proteinExistence type="predicted"/>
<dbReference type="PANTHER" id="PTHR35010:SF2">
    <property type="entry name" value="BLL4672 PROTEIN"/>
    <property type="match status" value="1"/>
</dbReference>
<dbReference type="Pfam" id="PF13560">
    <property type="entry name" value="HTH_31"/>
    <property type="match status" value="1"/>
</dbReference>
<dbReference type="PROSITE" id="PS50943">
    <property type="entry name" value="HTH_CROC1"/>
    <property type="match status" value="1"/>
</dbReference>
<protein>
    <submittedName>
        <fullName evidence="2">Helix-turn-helix transcriptional regulator</fullName>
    </submittedName>
</protein>
<dbReference type="CDD" id="cd00093">
    <property type="entry name" value="HTH_XRE"/>
    <property type="match status" value="1"/>
</dbReference>
<feature type="domain" description="HTH cro/C1-type" evidence="1">
    <location>
        <begin position="36"/>
        <end position="83"/>
    </location>
</feature>
<evidence type="ECO:0000259" key="1">
    <source>
        <dbReference type="PROSITE" id="PS50943"/>
    </source>
</evidence>
<dbReference type="Proteomes" id="UP001500635">
    <property type="component" value="Unassembled WGS sequence"/>
</dbReference>
<accession>A0ABP8K1V1</accession>
<dbReference type="InterPro" id="IPR010982">
    <property type="entry name" value="Lambda_DNA-bd_dom_sf"/>
</dbReference>
<dbReference type="Gene3D" id="3.30.450.180">
    <property type="match status" value="1"/>
</dbReference>
<evidence type="ECO:0000313" key="2">
    <source>
        <dbReference type="EMBL" id="GAA4399125.1"/>
    </source>
</evidence>
<organism evidence="2 3">
    <name type="scientific">Tsukamurella soli</name>
    <dbReference type="NCBI Taxonomy" id="644556"/>
    <lineage>
        <taxon>Bacteria</taxon>
        <taxon>Bacillati</taxon>
        <taxon>Actinomycetota</taxon>
        <taxon>Actinomycetes</taxon>
        <taxon>Mycobacteriales</taxon>
        <taxon>Tsukamurellaceae</taxon>
        <taxon>Tsukamurella</taxon>
    </lineage>
</organism>
<gene>
    <name evidence="2" type="ORF">GCM10023147_36080</name>
</gene>
<dbReference type="Pfam" id="PF17765">
    <property type="entry name" value="MLTR_LBD"/>
    <property type="match status" value="1"/>
</dbReference>
<comment type="caution">
    <text evidence="2">The sequence shown here is derived from an EMBL/GenBank/DDBJ whole genome shotgun (WGS) entry which is preliminary data.</text>
</comment>